<dbReference type="PANTHER" id="PTHR28004:SF2">
    <property type="entry name" value="D-SERINE DEHYDRATASE"/>
    <property type="match status" value="1"/>
</dbReference>
<dbReference type="InterPro" id="IPR026956">
    <property type="entry name" value="D-ser_dehydrat-like_dom"/>
</dbReference>
<evidence type="ECO:0000313" key="4">
    <source>
        <dbReference type="EMBL" id="MDN5204824.1"/>
    </source>
</evidence>
<dbReference type="Pfam" id="PF01168">
    <property type="entry name" value="Ala_racemase_N"/>
    <property type="match status" value="1"/>
</dbReference>
<dbReference type="InterPro" id="IPR042208">
    <property type="entry name" value="D-ser_dehydrat-like_sf"/>
</dbReference>
<keyword evidence="5" id="KW-1185">Reference proteome</keyword>
<reference evidence="4" key="1">
    <citation type="submission" date="2023-06" db="EMBL/GenBank/DDBJ databases">
        <title>Genomic of Parafulvivirga corallium.</title>
        <authorList>
            <person name="Wang G."/>
        </authorList>
    </citation>
    <scope>NUCLEOTIDE SEQUENCE</scope>
    <source>
        <strain evidence="4">BMA10</strain>
    </source>
</reference>
<evidence type="ECO:0000313" key="5">
    <source>
        <dbReference type="Proteomes" id="UP001172082"/>
    </source>
</evidence>
<organism evidence="4 5">
    <name type="scientific">Splendidivirga corallicola</name>
    <dbReference type="NCBI Taxonomy" id="3051826"/>
    <lineage>
        <taxon>Bacteria</taxon>
        <taxon>Pseudomonadati</taxon>
        <taxon>Bacteroidota</taxon>
        <taxon>Cytophagia</taxon>
        <taxon>Cytophagales</taxon>
        <taxon>Splendidivirgaceae</taxon>
        <taxon>Splendidivirga</taxon>
    </lineage>
</organism>
<dbReference type="Gene3D" id="3.20.20.10">
    <property type="entry name" value="Alanine racemase"/>
    <property type="match status" value="1"/>
</dbReference>
<feature type="domain" description="D-serine dehydratase-like" evidence="3">
    <location>
        <begin position="263"/>
        <end position="352"/>
    </location>
</feature>
<protein>
    <submittedName>
        <fullName evidence="4">D-TA family PLP-dependent enzyme</fullName>
    </submittedName>
</protein>
<evidence type="ECO:0000259" key="3">
    <source>
        <dbReference type="SMART" id="SM01119"/>
    </source>
</evidence>
<dbReference type="Gene3D" id="2.40.37.20">
    <property type="entry name" value="D-serine dehydratase-like domain"/>
    <property type="match status" value="1"/>
</dbReference>
<sequence length="371" mass="41739">MNQTDTWYKINNIEEFDTPALVVYPDRIKENIHQMVTAVGNPDRLRPHVKTYKMQEVVKMQLEQGINKFKCATISEGEMLGMVGASEVLLAYQPVGPKISRLLSLVKHFPNTRFSTLVDNIDSAKDIANVFSMAGSSIEVFLDIDVGMHRTGIAPDENALELYAFCSESEGIDPLGLHVYDGHLRDQDYEMRKEKCDLAFSHAENLQKRIMKQFGSEPLIIAGGSPTFSIHSKRDTIQCSPGTCLLWDWGYNELLPEQNFKFGALVVCRIISKIENHLICADLGHKSIAAENPFPRVQFLNLPDAKPVSQSEEHLVLDVGNNQHYQVGEVLYGVPIHICPTCALYERAHVVEGNAITKSWRVIARDRMITL</sequence>
<name>A0ABT8KXC9_9BACT</name>
<evidence type="ECO:0000256" key="1">
    <source>
        <dbReference type="ARBA" id="ARBA00005323"/>
    </source>
</evidence>
<comment type="caution">
    <text evidence="4">The sequence shown here is derived from an EMBL/GenBank/DDBJ whole genome shotgun (WGS) entry which is preliminary data.</text>
</comment>
<dbReference type="InterPro" id="IPR051466">
    <property type="entry name" value="D-amino_acid_metab_enzyme"/>
</dbReference>
<dbReference type="RefSeq" id="WP_346754848.1">
    <property type="nucleotide sequence ID" value="NZ_JAUJEA010000013.1"/>
</dbReference>
<gene>
    <name evidence="4" type="ORF">QQ008_25765</name>
</gene>
<dbReference type="InterPro" id="IPR029066">
    <property type="entry name" value="PLP-binding_barrel"/>
</dbReference>
<evidence type="ECO:0000256" key="2">
    <source>
        <dbReference type="ARBA" id="ARBA00023239"/>
    </source>
</evidence>
<dbReference type="SMART" id="SM01119">
    <property type="entry name" value="D-ser_dehydrat"/>
    <property type="match status" value="1"/>
</dbReference>
<dbReference type="InterPro" id="IPR001608">
    <property type="entry name" value="Ala_racemase_N"/>
</dbReference>
<dbReference type="Pfam" id="PF14031">
    <property type="entry name" value="D-ser_dehydrat"/>
    <property type="match status" value="1"/>
</dbReference>
<dbReference type="Proteomes" id="UP001172082">
    <property type="component" value="Unassembled WGS sequence"/>
</dbReference>
<dbReference type="SUPFAM" id="SSF51419">
    <property type="entry name" value="PLP-binding barrel"/>
    <property type="match status" value="1"/>
</dbReference>
<dbReference type="CDD" id="cd06821">
    <property type="entry name" value="PLPDE_III_D-TA"/>
    <property type="match status" value="1"/>
</dbReference>
<comment type="similarity">
    <text evidence="1">Belongs to the DSD1 family.</text>
</comment>
<keyword evidence="2" id="KW-0456">Lyase</keyword>
<dbReference type="EMBL" id="JAUJEA010000013">
    <property type="protein sequence ID" value="MDN5204824.1"/>
    <property type="molecule type" value="Genomic_DNA"/>
</dbReference>
<dbReference type="PANTHER" id="PTHR28004">
    <property type="entry name" value="ZGC:162816-RELATED"/>
    <property type="match status" value="1"/>
</dbReference>
<accession>A0ABT8KXC9</accession>
<proteinExistence type="inferred from homology"/>